<comment type="catalytic activity">
    <reaction evidence="1 6">
        <text>(2R)-3-phospho-glyceroyl phosphate = (2R)-2,3-bisphosphoglycerate + H(+)</text>
        <dbReference type="Rhea" id="RHEA:17765"/>
        <dbReference type="ChEBI" id="CHEBI:15378"/>
        <dbReference type="ChEBI" id="CHEBI:57604"/>
        <dbReference type="ChEBI" id="CHEBI:58248"/>
        <dbReference type="EC" id="5.4.2.4"/>
    </reaction>
</comment>
<evidence type="ECO:0000313" key="8">
    <source>
        <dbReference type="Proteomes" id="UP001187531"/>
    </source>
</evidence>
<dbReference type="GO" id="GO:0006096">
    <property type="term" value="P:glycolytic process"/>
    <property type="evidence" value="ECO:0007669"/>
    <property type="project" value="UniProtKB-KW"/>
</dbReference>
<dbReference type="AlphaFoldDB" id="A0AA88L2C0"/>
<sequence length="80" mass="9096">MLHKIVMVRHGESAWNKENTFCSWFDAPLSKNGIQEAHGASQTLKEKGYQFYAVHTSVLTRAQHTLKVILEEIEQSSLPV</sequence>
<comment type="similarity">
    <text evidence="2 6">Belongs to the phosphoglycerate mutase family. BPG-dependent PGAM subfamily.</text>
</comment>
<gene>
    <name evidence="7" type="ORF">QYM36_009719</name>
</gene>
<dbReference type="Gene3D" id="3.40.50.1240">
    <property type="entry name" value="Phosphoglycerate mutase-like"/>
    <property type="match status" value="1"/>
</dbReference>
<accession>A0AA88L2C0</accession>
<proteinExistence type="inferred from homology"/>
<evidence type="ECO:0000256" key="2">
    <source>
        <dbReference type="ARBA" id="ARBA00006717"/>
    </source>
</evidence>
<evidence type="ECO:0000313" key="7">
    <source>
        <dbReference type="EMBL" id="KAK2713922.1"/>
    </source>
</evidence>
<dbReference type="CDD" id="cd07067">
    <property type="entry name" value="HP_PGM_like"/>
    <property type="match status" value="1"/>
</dbReference>
<keyword evidence="8" id="KW-1185">Reference proteome</keyword>
<reference evidence="7" key="1">
    <citation type="submission" date="2023-07" db="EMBL/GenBank/DDBJ databases">
        <title>Chromosome-level genome assembly of Artemia franciscana.</title>
        <authorList>
            <person name="Jo E."/>
        </authorList>
    </citation>
    <scope>NUCLEOTIDE SEQUENCE</scope>
    <source>
        <tissue evidence="7">Whole body</tissue>
    </source>
</reference>
<dbReference type="Proteomes" id="UP001187531">
    <property type="component" value="Unassembled WGS sequence"/>
</dbReference>
<feature type="binding site" evidence="5">
    <location>
        <begin position="9"/>
        <end position="16"/>
    </location>
    <ligand>
        <name>substrate</name>
    </ligand>
</feature>
<dbReference type="GO" id="GO:0004082">
    <property type="term" value="F:bisphosphoglycerate mutase activity"/>
    <property type="evidence" value="ECO:0007669"/>
    <property type="project" value="UniProtKB-EC"/>
</dbReference>
<dbReference type="PIRSF" id="PIRSF000709">
    <property type="entry name" value="6PFK_2-Ptase"/>
    <property type="match status" value="1"/>
</dbReference>
<dbReference type="InterPro" id="IPR005952">
    <property type="entry name" value="Phosphogly_mut1"/>
</dbReference>
<feature type="binding site" evidence="5">
    <location>
        <position position="61"/>
    </location>
    <ligand>
        <name>substrate</name>
    </ligand>
</feature>
<comment type="caution">
    <text evidence="7">The sequence shown here is derived from an EMBL/GenBank/DDBJ whole genome shotgun (WGS) entry which is preliminary data.</text>
</comment>
<keyword evidence="4 6" id="KW-0413">Isomerase</keyword>
<evidence type="ECO:0000256" key="3">
    <source>
        <dbReference type="ARBA" id="ARBA00023152"/>
    </source>
</evidence>
<dbReference type="EMBL" id="JAVRJZ010000014">
    <property type="protein sequence ID" value="KAK2713922.1"/>
    <property type="molecule type" value="Genomic_DNA"/>
</dbReference>
<dbReference type="EC" id="5.4.2.11" evidence="6"/>
<keyword evidence="3 6" id="KW-0324">Glycolysis</keyword>
<dbReference type="InterPro" id="IPR013078">
    <property type="entry name" value="His_Pase_superF_clade-1"/>
</dbReference>
<organism evidence="7 8">
    <name type="scientific">Artemia franciscana</name>
    <name type="common">Brine shrimp</name>
    <name type="synonym">Artemia sanfranciscana</name>
    <dbReference type="NCBI Taxonomy" id="6661"/>
    <lineage>
        <taxon>Eukaryota</taxon>
        <taxon>Metazoa</taxon>
        <taxon>Ecdysozoa</taxon>
        <taxon>Arthropoda</taxon>
        <taxon>Crustacea</taxon>
        <taxon>Branchiopoda</taxon>
        <taxon>Anostraca</taxon>
        <taxon>Artemiidae</taxon>
        <taxon>Artemia</taxon>
    </lineage>
</organism>
<dbReference type="EC" id="5.4.2.4" evidence="6"/>
<dbReference type="SMART" id="SM00855">
    <property type="entry name" value="PGAM"/>
    <property type="match status" value="1"/>
</dbReference>
<protein>
    <recommendedName>
        <fullName evidence="6">Phosphoglycerate mutase</fullName>
        <ecNumber evidence="6">5.4.2.11</ecNumber>
        <ecNumber evidence="6">5.4.2.4</ecNumber>
    </recommendedName>
</protein>
<dbReference type="PANTHER" id="PTHR11931">
    <property type="entry name" value="PHOSPHOGLYCERATE MUTASE"/>
    <property type="match status" value="1"/>
</dbReference>
<dbReference type="SUPFAM" id="SSF53254">
    <property type="entry name" value="Phosphoglycerate mutase-like"/>
    <property type="match status" value="1"/>
</dbReference>
<dbReference type="Pfam" id="PF00300">
    <property type="entry name" value="His_Phos_1"/>
    <property type="match status" value="1"/>
</dbReference>
<dbReference type="InterPro" id="IPR029033">
    <property type="entry name" value="His_PPase_superfam"/>
</dbReference>
<comment type="catalytic activity">
    <reaction evidence="6">
        <text>(2R)-2-phosphoglycerate = (2R)-3-phosphoglycerate</text>
        <dbReference type="Rhea" id="RHEA:15901"/>
        <dbReference type="ChEBI" id="CHEBI:58272"/>
        <dbReference type="ChEBI" id="CHEBI:58289"/>
        <dbReference type="EC" id="5.4.2.11"/>
    </reaction>
</comment>
<dbReference type="GO" id="GO:0016791">
    <property type="term" value="F:phosphatase activity"/>
    <property type="evidence" value="ECO:0007669"/>
    <property type="project" value="UniProtKB-ARBA"/>
</dbReference>
<name>A0AA88L2C0_ARTSF</name>
<dbReference type="PROSITE" id="PS00175">
    <property type="entry name" value="PG_MUTASE"/>
    <property type="match status" value="1"/>
</dbReference>
<evidence type="ECO:0000256" key="4">
    <source>
        <dbReference type="ARBA" id="ARBA00023235"/>
    </source>
</evidence>
<evidence type="ECO:0000256" key="6">
    <source>
        <dbReference type="RuleBase" id="RU004511"/>
    </source>
</evidence>
<dbReference type="InterPro" id="IPR001345">
    <property type="entry name" value="PG/BPGM_mutase_AS"/>
</dbReference>
<dbReference type="NCBIfam" id="TIGR01258">
    <property type="entry name" value="pgm_1"/>
    <property type="match status" value="1"/>
</dbReference>
<evidence type="ECO:0000256" key="5">
    <source>
        <dbReference type="PIRSR" id="PIRSR613078-2"/>
    </source>
</evidence>
<dbReference type="GO" id="GO:0004619">
    <property type="term" value="F:phosphoglycerate mutase activity"/>
    <property type="evidence" value="ECO:0007669"/>
    <property type="project" value="UniProtKB-EC"/>
</dbReference>
<evidence type="ECO:0000256" key="1">
    <source>
        <dbReference type="ARBA" id="ARBA00000505"/>
    </source>
</evidence>